<keyword evidence="14" id="KW-1185">Reference proteome</keyword>
<evidence type="ECO:0000256" key="5">
    <source>
        <dbReference type="ARBA" id="ARBA00022723"/>
    </source>
</evidence>
<evidence type="ECO:0000313" key="13">
    <source>
        <dbReference type="EMBL" id="CAE7389226.1"/>
    </source>
</evidence>
<feature type="region of interest" description="Disordered" evidence="11">
    <location>
        <begin position="424"/>
        <end position="465"/>
    </location>
</feature>
<evidence type="ECO:0000256" key="2">
    <source>
        <dbReference type="ARBA" id="ARBA00010168"/>
    </source>
</evidence>
<dbReference type="Proteomes" id="UP000604046">
    <property type="component" value="Unassembled WGS sequence"/>
</dbReference>
<keyword evidence="4" id="KW-0540">Nuclease</keyword>
<dbReference type="SUPFAM" id="SSF142877">
    <property type="entry name" value="EndoU-like"/>
    <property type="match status" value="1"/>
</dbReference>
<dbReference type="GO" id="GO:0016829">
    <property type="term" value="F:lyase activity"/>
    <property type="evidence" value="ECO:0007669"/>
    <property type="project" value="UniProtKB-KW"/>
</dbReference>
<dbReference type="GO" id="GO:0003723">
    <property type="term" value="F:RNA binding"/>
    <property type="evidence" value="ECO:0007669"/>
    <property type="project" value="UniProtKB-KW"/>
</dbReference>
<evidence type="ECO:0000256" key="6">
    <source>
        <dbReference type="ARBA" id="ARBA00022759"/>
    </source>
</evidence>
<evidence type="ECO:0000256" key="8">
    <source>
        <dbReference type="ARBA" id="ARBA00022884"/>
    </source>
</evidence>
<keyword evidence="5" id="KW-0479">Metal-binding</keyword>
<feature type="compositionally biased region" description="Acidic residues" evidence="11">
    <location>
        <begin position="531"/>
        <end position="542"/>
    </location>
</feature>
<dbReference type="InterPro" id="IPR039787">
    <property type="entry name" value="ENDOU"/>
</dbReference>
<accession>A0A812QK26</accession>
<proteinExistence type="inferred from homology"/>
<dbReference type="InterPro" id="IPR018998">
    <property type="entry name" value="EndoU_C"/>
</dbReference>
<organism evidence="13 14">
    <name type="scientific">Symbiodinium natans</name>
    <dbReference type="NCBI Taxonomy" id="878477"/>
    <lineage>
        <taxon>Eukaryota</taxon>
        <taxon>Sar</taxon>
        <taxon>Alveolata</taxon>
        <taxon>Dinophyceae</taxon>
        <taxon>Suessiales</taxon>
        <taxon>Symbiodiniaceae</taxon>
        <taxon>Symbiodinium</taxon>
    </lineage>
</organism>
<feature type="region of interest" description="Disordered" evidence="11">
    <location>
        <begin position="531"/>
        <end position="560"/>
    </location>
</feature>
<reference evidence="13" key="1">
    <citation type="submission" date="2021-02" db="EMBL/GenBank/DDBJ databases">
        <authorList>
            <person name="Dougan E. K."/>
            <person name="Rhodes N."/>
            <person name="Thang M."/>
            <person name="Chan C."/>
        </authorList>
    </citation>
    <scope>NUCLEOTIDE SEQUENCE</scope>
</reference>
<dbReference type="GO" id="GO:0046872">
    <property type="term" value="F:metal ion binding"/>
    <property type="evidence" value="ECO:0007669"/>
    <property type="project" value="UniProtKB-KW"/>
</dbReference>
<evidence type="ECO:0000259" key="12">
    <source>
        <dbReference type="PROSITE" id="PS51959"/>
    </source>
</evidence>
<feature type="compositionally biased region" description="Low complexity" evidence="11">
    <location>
        <begin position="437"/>
        <end position="465"/>
    </location>
</feature>
<dbReference type="Pfam" id="PF09412">
    <property type="entry name" value="XendoU"/>
    <property type="match status" value="1"/>
</dbReference>
<keyword evidence="7" id="KW-0378">Hydrolase</keyword>
<evidence type="ECO:0000256" key="9">
    <source>
        <dbReference type="ARBA" id="ARBA00023211"/>
    </source>
</evidence>
<comment type="cofactor">
    <cofactor evidence="1">
        <name>Mn(2+)</name>
        <dbReference type="ChEBI" id="CHEBI:29035"/>
    </cofactor>
</comment>
<keyword evidence="6" id="KW-0255">Endonuclease</keyword>
<evidence type="ECO:0000256" key="3">
    <source>
        <dbReference type="ARBA" id="ARBA00011245"/>
    </source>
</evidence>
<comment type="similarity">
    <text evidence="2">Belongs to the ENDOU family.</text>
</comment>
<dbReference type="GO" id="GO:0004521">
    <property type="term" value="F:RNA endonuclease activity"/>
    <property type="evidence" value="ECO:0007669"/>
    <property type="project" value="InterPro"/>
</dbReference>
<evidence type="ECO:0000256" key="7">
    <source>
        <dbReference type="ARBA" id="ARBA00022801"/>
    </source>
</evidence>
<evidence type="ECO:0000313" key="14">
    <source>
        <dbReference type="Proteomes" id="UP000604046"/>
    </source>
</evidence>
<evidence type="ECO:0000256" key="1">
    <source>
        <dbReference type="ARBA" id="ARBA00001936"/>
    </source>
</evidence>
<dbReference type="PROSITE" id="PS51959">
    <property type="entry name" value="ENDOU"/>
    <property type="match status" value="1"/>
</dbReference>
<comment type="subunit">
    <text evidence="3">Monomer.</text>
</comment>
<dbReference type="PANTHER" id="PTHR12439">
    <property type="entry name" value="PLACENTAL PROTEIN 11-RELATED"/>
    <property type="match status" value="1"/>
</dbReference>
<sequence>MLQLTKAAAEAAIDEFLQVIIRTAVMRRAFRYAVDVLGLDNLEGVWQSELRRIWFTRAGHPCAFEHIFVGNLSEDADGHPVAGGLHCWLKFYLEELRGTAKYLGYMYNRRPKEALQDHRYISGKFTWRHAGRDLVKEEGGFFIGVSPEWLLADGTIAYLETRDEDAARHGWQPWLGARDRGYTKDVVHEGFGYRKVVCHSDDGALVTVFSSFLGTARPQGDTGYTAHLDEILPEAELSTRLPHVLVAEGVARGVSFSSSNEEFLKEKELLVRELLLATPRVTNKLLTDAAYKSFQDADAGVVSSFANRTVACCQYLYNKKQQSSSGKKLSAHTRRLISILHSPARKQASKSKPSTVVLGKFGHGQARVLKKRTTSEADQAAGDLEQLPSQSAELRALAASYGLKAVPAAAWSAARPVVVQDSGSENVLDSSEESSDPEVVASSSSKVPASSSKAASSTAAAATPKVSRVRQHECFDLNRACWVRHMQGRVLEAAMIPGENGFMLAQFPDEPAKEVELPICLWTKCLQSKEDEEAADDQEDGSGEVTTKKRPSAAIVAEEPSSEEKPHRFGYMYYSKDVSVGFCKFWRSAGKIKRQQVCNFRQQGWDEEAVREAAKTCVDALSSGALACDKPAIDAFMAKYVSDNSGD</sequence>
<dbReference type="InterPro" id="IPR037227">
    <property type="entry name" value="EndoU-like"/>
</dbReference>
<keyword evidence="8" id="KW-0694">RNA-binding</keyword>
<keyword evidence="9" id="KW-0464">Manganese</keyword>
<dbReference type="GO" id="GO:0016787">
    <property type="term" value="F:hydrolase activity"/>
    <property type="evidence" value="ECO:0007669"/>
    <property type="project" value="UniProtKB-KW"/>
</dbReference>
<keyword evidence="10" id="KW-0456">Lyase</keyword>
<dbReference type="AlphaFoldDB" id="A0A812QK26"/>
<gene>
    <name evidence="13" type="primary">endou-a</name>
    <name evidence="13" type="ORF">SNAT2548_LOCUS21220</name>
</gene>
<dbReference type="EMBL" id="CAJNDS010002240">
    <property type="protein sequence ID" value="CAE7389226.1"/>
    <property type="molecule type" value="Genomic_DNA"/>
</dbReference>
<feature type="domain" description="EndoU" evidence="12">
    <location>
        <begin position="1"/>
        <end position="214"/>
    </location>
</feature>
<evidence type="ECO:0000256" key="11">
    <source>
        <dbReference type="SAM" id="MobiDB-lite"/>
    </source>
</evidence>
<comment type="caution">
    <text evidence="13">The sequence shown here is derived from an EMBL/GenBank/DDBJ whole genome shotgun (WGS) entry which is preliminary data.</text>
</comment>
<protein>
    <submittedName>
        <fullName evidence="13">Endou-a protein</fullName>
    </submittedName>
</protein>
<evidence type="ECO:0000256" key="10">
    <source>
        <dbReference type="ARBA" id="ARBA00023239"/>
    </source>
</evidence>
<evidence type="ECO:0000256" key="4">
    <source>
        <dbReference type="ARBA" id="ARBA00022722"/>
    </source>
</evidence>
<dbReference type="OrthoDB" id="430326at2759"/>
<name>A0A812QK26_9DINO</name>
<dbReference type="PANTHER" id="PTHR12439:SF11">
    <property type="entry name" value="URIDYLATE-SPECIFIC ENDORIBONUCLEASE"/>
    <property type="match status" value="1"/>
</dbReference>